<dbReference type="RefSeq" id="WP_090493621.1">
    <property type="nucleotide sequence ID" value="NZ_BJVY01000009.1"/>
</dbReference>
<gene>
    <name evidence="2" type="ORF">MVI01_22210</name>
</gene>
<comment type="caution">
    <text evidence="2">The sequence shown here is derived from an EMBL/GenBank/DDBJ whole genome shotgun (WGS) entry which is preliminary data.</text>
</comment>
<sequence length="267" mass="29629">MPCLAIVRAMPSRPDCRRLASVLTLVSSLLTAQAAEVSPAERVETSPGLSPDAVRRAFDSQRQTLASCMRLVSIQRGKDKAPHSIEFVPWKAGPDTDDRIRVRFTLAPDGKVQKEERQAEAWGVRSMFLDPGCVEERVKTWSFPTFPGNHDERVQVELWARFRTTEAERTAAATRLREFYGDFCKALSALKVTQQPQAGVAWRATIKRFLAEHGARVDPRIGTAMQAVGDIAGHDLPGAISIYELSMEESLATTIPCPKLRAWVKEG</sequence>
<evidence type="ECO:0000313" key="3">
    <source>
        <dbReference type="Proteomes" id="UP000321224"/>
    </source>
</evidence>
<protein>
    <recommendedName>
        <fullName evidence="4">TonB C-terminal domain-containing protein</fullName>
    </recommendedName>
</protein>
<name>A0A511HA65_9BACT</name>
<feature type="chain" id="PRO_5022109515" description="TonB C-terminal domain-containing protein" evidence="1">
    <location>
        <begin position="35"/>
        <end position="267"/>
    </location>
</feature>
<evidence type="ECO:0008006" key="4">
    <source>
        <dbReference type="Google" id="ProtNLM"/>
    </source>
</evidence>
<evidence type="ECO:0000313" key="2">
    <source>
        <dbReference type="EMBL" id="GEL70437.1"/>
    </source>
</evidence>
<dbReference type="EMBL" id="BJVY01000009">
    <property type="protein sequence ID" value="GEL70437.1"/>
    <property type="molecule type" value="Genomic_DNA"/>
</dbReference>
<evidence type="ECO:0000256" key="1">
    <source>
        <dbReference type="SAM" id="SignalP"/>
    </source>
</evidence>
<dbReference type="Proteomes" id="UP000321224">
    <property type="component" value="Unassembled WGS sequence"/>
</dbReference>
<proteinExistence type="predicted"/>
<organism evidence="2 3">
    <name type="scientific">Myxococcus virescens</name>
    <dbReference type="NCBI Taxonomy" id="83456"/>
    <lineage>
        <taxon>Bacteria</taxon>
        <taxon>Pseudomonadati</taxon>
        <taxon>Myxococcota</taxon>
        <taxon>Myxococcia</taxon>
        <taxon>Myxococcales</taxon>
        <taxon>Cystobacterineae</taxon>
        <taxon>Myxococcaceae</taxon>
        <taxon>Myxococcus</taxon>
    </lineage>
</organism>
<reference evidence="2 3" key="1">
    <citation type="submission" date="2019-07" db="EMBL/GenBank/DDBJ databases">
        <title>Whole genome shotgun sequence of Myxococcus virescens NBRC 100334.</title>
        <authorList>
            <person name="Hosoyama A."/>
            <person name="Uohara A."/>
            <person name="Ohji S."/>
            <person name="Ichikawa N."/>
        </authorList>
    </citation>
    <scope>NUCLEOTIDE SEQUENCE [LARGE SCALE GENOMIC DNA]</scope>
    <source>
        <strain evidence="2 3">NBRC 100334</strain>
    </source>
</reference>
<accession>A0A511HA65</accession>
<keyword evidence="1" id="KW-0732">Signal</keyword>
<dbReference type="AlphaFoldDB" id="A0A511HA65"/>
<feature type="signal peptide" evidence="1">
    <location>
        <begin position="1"/>
        <end position="34"/>
    </location>
</feature>